<gene>
    <name evidence="2" type="ORF">HannXRQ_Chr10g0316571</name>
</gene>
<feature type="transmembrane region" description="Helical" evidence="1">
    <location>
        <begin position="110"/>
        <end position="128"/>
    </location>
</feature>
<protein>
    <submittedName>
        <fullName evidence="2">Uncharacterized protein</fullName>
    </submittedName>
</protein>
<organism evidence="2 3">
    <name type="scientific">Helianthus annuus</name>
    <name type="common">Common sunflower</name>
    <dbReference type="NCBI Taxonomy" id="4232"/>
    <lineage>
        <taxon>Eukaryota</taxon>
        <taxon>Viridiplantae</taxon>
        <taxon>Streptophyta</taxon>
        <taxon>Embryophyta</taxon>
        <taxon>Tracheophyta</taxon>
        <taxon>Spermatophyta</taxon>
        <taxon>Magnoliopsida</taxon>
        <taxon>eudicotyledons</taxon>
        <taxon>Gunneridae</taxon>
        <taxon>Pentapetalae</taxon>
        <taxon>asterids</taxon>
        <taxon>campanulids</taxon>
        <taxon>Asterales</taxon>
        <taxon>Asteraceae</taxon>
        <taxon>Asteroideae</taxon>
        <taxon>Heliantheae alliance</taxon>
        <taxon>Heliantheae</taxon>
        <taxon>Helianthus</taxon>
    </lineage>
</organism>
<feature type="transmembrane region" description="Helical" evidence="1">
    <location>
        <begin position="73"/>
        <end position="90"/>
    </location>
</feature>
<dbReference type="PANTHER" id="PTHR35307:SF6">
    <property type="entry name" value="TRANSMEMBRANE PROTEIN"/>
    <property type="match status" value="1"/>
</dbReference>
<evidence type="ECO:0000256" key="1">
    <source>
        <dbReference type="SAM" id="Phobius"/>
    </source>
</evidence>
<accession>A0A251TPL9</accession>
<reference evidence="3" key="1">
    <citation type="journal article" date="2017" name="Nature">
        <title>The sunflower genome provides insights into oil metabolism, flowering and Asterid evolution.</title>
        <authorList>
            <person name="Badouin H."/>
            <person name="Gouzy J."/>
            <person name="Grassa C.J."/>
            <person name="Murat F."/>
            <person name="Staton S.E."/>
            <person name="Cottret L."/>
            <person name="Lelandais-Briere C."/>
            <person name="Owens G.L."/>
            <person name="Carrere S."/>
            <person name="Mayjonade B."/>
            <person name="Legrand L."/>
            <person name="Gill N."/>
            <person name="Kane N.C."/>
            <person name="Bowers J.E."/>
            <person name="Hubner S."/>
            <person name="Bellec A."/>
            <person name="Berard A."/>
            <person name="Berges H."/>
            <person name="Blanchet N."/>
            <person name="Boniface M.C."/>
            <person name="Brunel D."/>
            <person name="Catrice O."/>
            <person name="Chaidir N."/>
            <person name="Claudel C."/>
            <person name="Donnadieu C."/>
            <person name="Faraut T."/>
            <person name="Fievet G."/>
            <person name="Helmstetter N."/>
            <person name="King M."/>
            <person name="Knapp S.J."/>
            <person name="Lai Z."/>
            <person name="Le Paslier M.C."/>
            <person name="Lippi Y."/>
            <person name="Lorenzon L."/>
            <person name="Mandel J.R."/>
            <person name="Marage G."/>
            <person name="Marchand G."/>
            <person name="Marquand E."/>
            <person name="Bret-Mestries E."/>
            <person name="Morien E."/>
            <person name="Nambeesan S."/>
            <person name="Nguyen T."/>
            <person name="Pegot-Espagnet P."/>
            <person name="Pouilly N."/>
            <person name="Raftis F."/>
            <person name="Sallet E."/>
            <person name="Schiex T."/>
            <person name="Thomas J."/>
            <person name="Vandecasteele C."/>
            <person name="Vares D."/>
            <person name="Vear F."/>
            <person name="Vautrin S."/>
            <person name="Crespi M."/>
            <person name="Mangin B."/>
            <person name="Burke J.M."/>
            <person name="Salse J."/>
            <person name="Munos S."/>
            <person name="Vincourt P."/>
            <person name="Rieseberg L.H."/>
            <person name="Langlade N.B."/>
        </authorList>
    </citation>
    <scope>NUCLEOTIDE SEQUENCE [LARGE SCALE GENOMIC DNA]</scope>
    <source>
        <strain evidence="3">cv. SF193</strain>
    </source>
</reference>
<dbReference type="EMBL" id="CM007899">
    <property type="protein sequence ID" value="OTG13067.1"/>
    <property type="molecule type" value="Genomic_DNA"/>
</dbReference>
<feature type="transmembrane region" description="Helical" evidence="1">
    <location>
        <begin position="38"/>
        <end position="61"/>
    </location>
</feature>
<dbReference type="PANTHER" id="PTHR35307">
    <property type="entry name" value="PROTEIN, PUTATIVE-RELATED"/>
    <property type="match status" value="1"/>
</dbReference>
<name>A0A251TPL9_HELAN</name>
<feature type="transmembrane region" description="Helical" evidence="1">
    <location>
        <begin position="172"/>
        <end position="198"/>
    </location>
</feature>
<feature type="transmembrane region" description="Helical" evidence="1">
    <location>
        <begin position="135"/>
        <end position="152"/>
    </location>
</feature>
<proteinExistence type="predicted"/>
<sequence length="475" mass="53262">MHRLINNYNISENITDSLFVYVDSITRSELENHFSAPMFWIGMYIALASLVCILAMVADLLHGFRSRKLWFPCKYFRFNAAFLTIISVAMKLPVDLTSSMPGFVDKTAKLGSMAFMCTMMANLLPCLATMGNNELLSNIIALFISTYIGYYVDPQGVVSTYDGPVISTSSRINITVTIYAIFLVVLLIVHVCSSVAILKSKKIIESKYQKGHYTASKEIQPSPGELLTVEKLHKHVSNHWIMAGSGSPEFITACFHTTSASGVICLIVTLLHTYIIVWAAPLHKISNKQCDSNYGWSMVVILVVQFTGVMIGTIAPLSRCFSILNLKVSSETISKHFKLFKVECYWTQKLYDWKHTSTRLPFRSHNLEVVIETLKRLIFNFCIGFQNGVVVWLLKAMCSSLGKNLEGDNDLHPYVLQLEDEIELGERTLEGLSKSVSQMIQQGAKNQPKNLMKLILGKSTSDFSGVKKFNVLQVI</sequence>
<feature type="transmembrane region" description="Helical" evidence="1">
    <location>
        <begin position="263"/>
        <end position="282"/>
    </location>
</feature>
<keyword evidence="3" id="KW-1185">Reference proteome</keyword>
<evidence type="ECO:0000313" key="3">
    <source>
        <dbReference type="Proteomes" id="UP000215914"/>
    </source>
</evidence>
<evidence type="ECO:0000313" key="2">
    <source>
        <dbReference type="EMBL" id="OTG13067.1"/>
    </source>
</evidence>
<dbReference type="Proteomes" id="UP000215914">
    <property type="component" value="Chromosome 10"/>
</dbReference>
<dbReference type="AlphaFoldDB" id="A0A251TPL9"/>
<keyword evidence="1" id="KW-0472">Membrane</keyword>
<feature type="transmembrane region" description="Helical" evidence="1">
    <location>
        <begin position="294"/>
        <end position="317"/>
    </location>
</feature>
<keyword evidence="1" id="KW-1133">Transmembrane helix</keyword>
<keyword evidence="1" id="KW-0812">Transmembrane</keyword>
<dbReference type="InParanoid" id="A0A251TPL9"/>